<feature type="domain" description="Amidase" evidence="2">
    <location>
        <begin position="27"/>
        <end position="428"/>
    </location>
</feature>
<evidence type="ECO:0000259" key="2">
    <source>
        <dbReference type="Pfam" id="PF01425"/>
    </source>
</evidence>
<dbReference type="PANTHER" id="PTHR11895:SF7">
    <property type="entry name" value="GLUTAMYL-TRNA(GLN) AMIDOTRANSFERASE SUBUNIT A, MITOCHONDRIAL"/>
    <property type="match status" value="1"/>
</dbReference>
<comment type="caution">
    <text evidence="3">The sequence shown here is derived from an EMBL/GenBank/DDBJ whole genome shotgun (WGS) entry which is preliminary data.</text>
</comment>
<evidence type="ECO:0000313" key="4">
    <source>
        <dbReference type="Proteomes" id="UP001438953"/>
    </source>
</evidence>
<evidence type="ECO:0000256" key="1">
    <source>
        <dbReference type="ARBA" id="ARBA00009199"/>
    </source>
</evidence>
<dbReference type="EMBL" id="JAYWLC010000006">
    <property type="protein sequence ID" value="MER5171962.1"/>
    <property type="molecule type" value="Genomic_DNA"/>
</dbReference>
<dbReference type="InterPro" id="IPR036928">
    <property type="entry name" value="AS_sf"/>
</dbReference>
<dbReference type="SUPFAM" id="SSF75304">
    <property type="entry name" value="Amidase signature (AS) enzymes"/>
    <property type="match status" value="1"/>
</dbReference>
<reference evidence="3 4" key="2">
    <citation type="submission" date="2024-06" db="EMBL/GenBank/DDBJ databases">
        <title>Thioclava kandeliae sp. nov. from a rhizosphere soil sample of Kandelia candel in a mangrove.</title>
        <authorList>
            <person name="Mu T."/>
        </authorList>
    </citation>
    <scope>NUCLEOTIDE SEQUENCE [LARGE SCALE GENOMIC DNA]</scope>
    <source>
        <strain evidence="3 4">CPCC 100088</strain>
    </source>
</reference>
<dbReference type="Proteomes" id="UP001438953">
    <property type="component" value="Unassembled WGS sequence"/>
</dbReference>
<name>A0ABV1SGD7_9RHOB</name>
<comment type="similarity">
    <text evidence="1">Belongs to the amidase family.</text>
</comment>
<dbReference type="Gene3D" id="3.90.1300.10">
    <property type="entry name" value="Amidase signature (AS) domain"/>
    <property type="match status" value="1"/>
</dbReference>
<reference evidence="3 4" key="1">
    <citation type="submission" date="2024-01" db="EMBL/GenBank/DDBJ databases">
        <authorList>
            <person name="Deng Y."/>
            <person name="Su J."/>
        </authorList>
    </citation>
    <scope>NUCLEOTIDE SEQUENCE [LARGE SCALE GENOMIC DNA]</scope>
    <source>
        <strain evidence="3 4">CPCC 100088</strain>
    </source>
</reference>
<sequence length="439" mass="45896">MTSTRYLPAAEQGRLIAAGMLDPVAQVELYLETAAGRDGRMAFTRLTPNRARFEAMAARTRTKVGQGRSRLDGVAISWMDSFDSAGRVSEAGTRLFAGRVPERDAAVLAQASAAGGVCLGKTQMTELGIDLLGVNSIGVTPPNRHDPARVTGGGASGAALSVNLGLCAMAVGLDGGGGVLVPAAWNDLVGFRPSVGRLPQAGMVCATQFDTPALMARRVEDCAEGLALIEGGRAPDLRGATLSGAHFLLLEGPVYDDADPACLEATSKALGVLSRAGARITAQSPPVVEALMGLCFLIETEIHACWQALASANPLKVTPDLMRVFEKAGGVKAERYLQGMRQLQELRRVWGRLVSGYDGVIMPSVAQLPPTYDSLLIDHDLFTTQRKLACRNARLAALSGGPAITLPTGQDMVGLSLLGQNGHDEKLLCVAAAVESALG</sequence>
<proteinExistence type="inferred from homology"/>
<dbReference type="PANTHER" id="PTHR11895">
    <property type="entry name" value="TRANSAMIDASE"/>
    <property type="match status" value="1"/>
</dbReference>
<dbReference type="InterPro" id="IPR000120">
    <property type="entry name" value="Amidase"/>
</dbReference>
<accession>A0ABV1SGD7</accession>
<evidence type="ECO:0000313" key="3">
    <source>
        <dbReference type="EMBL" id="MER5171962.1"/>
    </source>
</evidence>
<keyword evidence="4" id="KW-1185">Reference proteome</keyword>
<gene>
    <name evidence="3" type="ORF">VSX56_09245</name>
</gene>
<dbReference type="RefSeq" id="WP_350936585.1">
    <property type="nucleotide sequence ID" value="NZ_JAYWLC010000006.1"/>
</dbReference>
<dbReference type="InterPro" id="IPR023631">
    <property type="entry name" value="Amidase_dom"/>
</dbReference>
<dbReference type="Pfam" id="PF01425">
    <property type="entry name" value="Amidase"/>
    <property type="match status" value="1"/>
</dbReference>
<organism evidence="3 4">
    <name type="scientific">Thioclava kandeliae</name>
    <dbReference type="NCBI Taxonomy" id="3070818"/>
    <lineage>
        <taxon>Bacteria</taxon>
        <taxon>Pseudomonadati</taxon>
        <taxon>Pseudomonadota</taxon>
        <taxon>Alphaproteobacteria</taxon>
        <taxon>Rhodobacterales</taxon>
        <taxon>Paracoccaceae</taxon>
        <taxon>Thioclava</taxon>
    </lineage>
</organism>
<protein>
    <submittedName>
        <fullName evidence="3">Amidase</fullName>
    </submittedName>
</protein>